<evidence type="ECO:0000313" key="2">
    <source>
        <dbReference type="Proteomes" id="UP000050949"/>
    </source>
</evidence>
<dbReference type="RefSeq" id="WP_027829223.1">
    <property type="nucleotide sequence ID" value="NZ_AUEH01000046.1"/>
</dbReference>
<dbReference type="eggNOG" id="COG2253">
    <property type="taxonomic scope" value="Bacteria"/>
</dbReference>
<proteinExistence type="predicted"/>
<organism evidence="1 2">
    <name type="scientific">Schleiferilactobacillus harbinensis DSM 16991</name>
    <dbReference type="NCBI Taxonomy" id="1122147"/>
    <lineage>
        <taxon>Bacteria</taxon>
        <taxon>Bacillati</taxon>
        <taxon>Bacillota</taxon>
        <taxon>Bacilli</taxon>
        <taxon>Lactobacillales</taxon>
        <taxon>Lactobacillaceae</taxon>
        <taxon>Schleiferilactobacillus</taxon>
    </lineage>
</organism>
<dbReference type="InterPro" id="IPR014942">
    <property type="entry name" value="AbiEii"/>
</dbReference>
<sequence>MTEDLDSTLTGHNLDKETVSGVLQDIFDQNPDEPVQFSLRTIKDEMLGHEYPGMRVSIDLDMEGVKSNIKIDLSTGDPIVPAPVRIRQKMLMTGKPGFEMKAYPTEQIVADKMVALARLGIVNTRGKDLFDLYAIRTTQPKLNRTNLALGFLRKSKADKLTVKPGELLASIDELSGEQPIKQAWRQYQVRFDYAKGIPFEDTIRAAKDILVGTQLLQQQTRNKGLER</sequence>
<dbReference type="Proteomes" id="UP000050949">
    <property type="component" value="Unassembled WGS sequence"/>
</dbReference>
<dbReference type="Pfam" id="PF08843">
    <property type="entry name" value="AbiEii"/>
    <property type="match status" value="1"/>
</dbReference>
<dbReference type="EMBL" id="AZFW01000126">
    <property type="protein sequence ID" value="KRM25161.1"/>
    <property type="molecule type" value="Genomic_DNA"/>
</dbReference>
<protein>
    <submittedName>
        <fullName evidence="1">Uncharacterized protein</fullName>
    </submittedName>
</protein>
<dbReference type="PATRIC" id="fig|1122147.4.peg.1137"/>
<gene>
    <name evidence="1" type="ORF">FC91_GL001099</name>
</gene>
<dbReference type="OrthoDB" id="9808443at2"/>
<reference evidence="1 2" key="1">
    <citation type="journal article" date="2015" name="Genome Announc.">
        <title>Expanding the biotechnology potential of lactobacilli through comparative genomics of 213 strains and associated genera.</title>
        <authorList>
            <person name="Sun Z."/>
            <person name="Harris H.M."/>
            <person name="McCann A."/>
            <person name="Guo C."/>
            <person name="Argimon S."/>
            <person name="Zhang W."/>
            <person name="Yang X."/>
            <person name="Jeffery I.B."/>
            <person name="Cooney J.C."/>
            <person name="Kagawa T.F."/>
            <person name="Liu W."/>
            <person name="Song Y."/>
            <person name="Salvetti E."/>
            <person name="Wrobel A."/>
            <person name="Rasinkangas P."/>
            <person name="Parkhill J."/>
            <person name="Rea M.C."/>
            <person name="O'Sullivan O."/>
            <person name="Ritari J."/>
            <person name="Douillard F.P."/>
            <person name="Paul Ross R."/>
            <person name="Yang R."/>
            <person name="Briner A.E."/>
            <person name="Felis G.E."/>
            <person name="de Vos W.M."/>
            <person name="Barrangou R."/>
            <person name="Klaenhammer T.R."/>
            <person name="Caufield P.W."/>
            <person name="Cui Y."/>
            <person name="Zhang H."/>
            <person name="O'Toole P.W."/>
        </authorList>
    </citation>
    <scope>NUCLEOTIDE SEQUENCE [LARGE SCALE GENOMIC DNA]</scope>
    <source>
        <strain evidence="1 2">DSM 16991</strain>
    </source>
</reference>
<evidence type="ECO:0000313" key="1">
    <source>
        <dbReference type="EMBL" id="KRM25161.1"/>
    </source>
</evidence>
<dbReference type="AlphaFoldDB" id="A0A0R1XBD5"/>
<comment type="caution">
    <text evidence="1">The sequence shown here is derived from an EMBL/GenBank/DDBJ whole genome shotgun (WGS) entry which is preliminary data.</text>
</comment>
<accession>A0A0R1XBD5</accession>
<name>A0A0R1XBD5_9LACO</name>